<evidence type="ECO:0000313" key="5">
    <source>
        <dbReference type="EMBL" id="KAG7330585.1"/>
    </source>
</evidence>
<evidence type="ECO:0000259" key="4">
    <source>
        <dbReference type="Pfam" id="PF04548"/>
    </source>
</evidence>
<evidence type="ECO:0000256" key="3">
    <source>
        <dbReference type="SAM" id="Coils"/>
    </source>
</evidence>
<comment type="caution">
    <text evidence="5">The sequence shown here is derived from an EMBL/GenBank/DDBJ whole genome shotgun (WGS) entry which is preliminary data.</text>
</comment>
<evidence type="ECO:0000256" key="2">
    <source>
        <dbReference type="ARBA" id="ARBA00022741"/>
    </source>
</evidence>
<dbReference type="PANTHER" id="PTHR32046:SF11">
    <property type="entry name" value="IMMUNE-ASSOCIATED NUCLEOTIDE-BINDING PROTEIN 10-LIKE"/>
    <property type="match status" value="1"/>
</dbReference>
<keyword evidence="6" id="KW-1185">Reference proteome</keyword>
<accession>A0A9D3P0D8</accession>
<dbReference type="PROSITE" id="PS00675">
    <property type="entry name" value="SIGMA54_INTERACT_1"/>
    <property type="match status" value="1"/>
</dbReference>
<dbReference type="Pfam" id="PF04548">
    <property type="entry name" value="AIG1"/>
    <property type="match status" value="1"/>
</dbReference>
<feature type="coiled-coil region" evidence="3">
    <location>
        <begin position="452"/>
        <end position="490"/>
    </location>
</feature>
<dbReference type="SUPFAM" id="SSF52540">
    <property type="entry name" value="P-loop containing nucleoside triphosphate hydrolases"/>
    <property type="match status" value="1"/>
</dbReference>
<protein>
    <recommendedName>
        <fullName evidence="4">AIG1-type G domain-containing protein</fullName>
    </recommendedName>
</protein>
<dbReference type="Proteomes" id="UP000824219">
    <property type="component" value="Linkage Group LG07"/>
</dbReference>
<keyword evidence="2" id="KW-0547">Nucleotide-binding</keyword>
<evidence type="ECO:0000256" key="1">
    <source>
        <dbReference type="ARBA" id="ARBA00008535"/>
    </source>
</evidence>
<dbReference type="OrthoDB" id="8954335at2759"/>
<organism evidence="5 6">
    <name type="scientific">Hemibagrus wyckioides</name>
    <dbReference type="NCBI Taxonomy" id="337641"/>
    <lineage>
        <taxon>Eukaryota</taxon>
        <taxon>Metazoa</taxon>
        <taxon>Chordata</taxon>
        <taxon>Craniata</taxon>
        <taxon>Vertebrata</taxon>
        <taxon>Euteleostomi</taxon>
        <taxon>Actinopterygii</taxon>
        <taxon>Neopterygii</taxon>
        <taxon>Teleostei</taxon>
        <taxon>Ostariophysi</taxon>
        <taxon>Siluriformes</taxon>
        <taxon>Bagridae</taxon>
        <taxon>Hemibagrus</taxon>
    </lineage>
</organism>
<reference evidence="5 6" key="1">
    <citation type="submission" date="2021-06" db="EMBL/GenBank/DDBJ databases">
        <title>Chromosome-level genome assembly of the red-tail catfish (Hemibagrus wyckioides).</title>
        <authorList>
            <person name="Shao F."/>
        </authorList>
    </citation>
    <scope>NUCLEOTIDE SEQUENCE [LARGE SCALE GENOMIC DNA]</scope>
    <source>
        <strain evidence="5">EC202008001</strain>
        <tissue evidence="5">Blood</tissue>
    </source>
</reference>
<dbReference type="Gene3D" id="3.40.50.300">
    <property type="entry name" value="P-loop containing nucleotide triphosphate hydrolases"/>
    <property type="match status" value="1"/>
</dbReference>
<dbReference type="GO" id="GO:0005525">
    <property type="term" value="F:GTP binding"/>
    <property type="evidence" value="ECO:0007669"/>
    <property type="project" value="InterPro"/>
</dbReference>
<proteinExistence type="inferred from homology"/>
<dbReference type="InterPro" id="IPR027417">
    <property type="entry name" value="P-loop_NTPase"/>
</dbReference>
<feature type="domain" description="AIG1-type G" evidence="4">
    <location>
        <begin position="62"/>
        <end position="281"/>
    </location>
</feature>
<comment type="similarity">
    <text evidence="1">Belongs to the TRAFAC class TrmE-Era-EngA-EngB-Septin-like GTPase superfamily. AIG1/Toc34/Toc159-like paraseptin GTPase family. IAN subfamily.</text>
</comment>
<dbReference type="InterPro" id="IPR006703">
    <property type="entry name" value="G_AIG1"/>
</dbReference>
<gene>
    <name evidence="5" type="ORF">KOW79_006807</name>
</gene>
<dbReference type="AlphaFoldDB" id="A0A9D3P0D8"/>
<dbReference type="CDD" id="cd00882">
    <property type="entry name" value="Ras_like_GTPase"/>
    <property type="match status" value="1"/>
</dbReference>
<keyword evidence="3" id="KW-0175">Coiled coil</keyword>
<evidence type="ECO:0000313" key="6">
    <source>
        <dbReference type="Proteomes" id="UP000824219"/>
    </source>
</evidence>
<dbReference type="PANTHER" id="PTHR32046">
    <property type="entry name" value="G DOMAIN-CONTAINING PROTEIN"/>
    <property type="match status" value="1"/>
</dbReference>
<name>A0A9D3P0D8_9TELE</name>
<dbReference type="EMBL" id="JAHKSW010000007">
    <property type="protein sequence ID" value="KAG7330585.1"/>
    <property type="molecule type" value="Genomic_DNA"/>
</dbReference>
<sequence>MATGSEETLLIVIDLIQKSKLISKGPPSRYRLLTTRTNLEKDGSVRKWTFGQRDIDMQNKILLMVGETGTGKTNLINAMVNYILGVKFTDEVWFEITEEGGDNHMSDQSKSQTTEITVYEVFVKDNPISLTIIDTPGYGDTRGTEYDKQIAENLYKLFHNDTGVKEIDAVCLVVKASENRLTDRQQYIFDAVLSLFGSDIENNIVIFITHSDGMPPTNALNAIKNAAIPCRKDEDNEPEHFLFNNRQTEKRSQKYNRFLQTAWKLTEDNLNDFFASLKEQNRKSLEQTENVLTESKRLEACISNLQDRIEFIEYKGKELTQIQKALAENREKIKRNENFTFTVTKYYKDKLDIVNASLWDSKATSCSVCKENCHEYNCWLAPNALWCEVIKNDHCTVCTGKCHYMKHIREKKKYVTCSRGVIVTFDELKKQYESSINPASDIKFDSKSFENVEKEFESNKKQEEEKTRIERRLSEQLITTKKEKAELVEEAYNTIMKLSEIALKPDSAFLVQSFDFLIPRAEETGRKCLAQKLRELRKIQPESQERVNAIVTYTKRQIK</sequence>
<dbReference type="InterPro" id="IPR025662">
    <property type="entry name" value="Sigma_54_int_dom_ATP-bd_1"/>
</dbReference>